<gene>
    <name evidence="1" type="ORF">E2C01_051854</name>
</gene>
<dbReference type="AlphaFoldDB" id="A0A5B7GKG8"/>
<protein>
    <submittedName>
        <fullName evidence="1">Uncharacterized protein</fullName>
    </submittedName>
</protein>
<evidence type="ECO:0000313" key="2">
    <source>
        <dbReference type="Proteomes" id="UP000324222"/>
    </source>
</evidence>
<proteinExistence type="predicted"/>
<evidence type="ECO:0000313" key="1">
    <source>
        <dbReference type="EMBL" id="MPC57865.1"/>
    </source>
</evidence>
<dbReference type="Proteomes" id="UP000324222">
    <property type="component" value="Unassembled WGS sequence"/>
</dbReference>
<sequence length="79" mass="9043">MDVYPIPRSPPYPLRHHVYQQCTLKLNSTSKEIHIKVHAIIHEYTSPEESHKHFGCGTLACPQSPHRSETLTLGTRLLD</sequence>
<name>A0A5B7GKG8_PORTR</name>
<organism evidence="1 2">
    <name type="scientific">Portunus trituberculatus</name>
    <name type="common">Swimming crab</name>
    <name type="synonym">Neptunus trituberculatus</name>
    <dbReference type="NCBI Taxonomy" id="210409"/>
    <lineage>
        <taxon>Eukaryota</taxon>
        <taxon>Metazoa</taxon>
        <taxon>Ecdysozoa</taxon>
        <taxon>Arthropoda</taxon>
        <taxon>Crustacea</taxon>
        <taxon>Multicrustacea</taxon>
        <taxon>Malacostraca</taxon>
        <taxon>Eumalacostraca</taxon>
        <taxon>Eucarida</taxon>
        <taxon>Decapoda</taxon>
        <taxon>Pleocyemata</taxon>
        <taxon>Brachyura</taxon>
        <taxon>Eubrachyura</taxon>
        <taxon>Portunoidea</taxon>
        <taxon>Portunidae</taxon>
        <taxon>Portuninae</taxon>
        <taxon>Portunus</taxon>
    </lineage>
</organism>
<comment type="caution">
    <text evidence="1">The sequence shown here is derived from an EMBL/GenBank/DDBJ whole genome shotgun (WGS) entry which is preliminary data.</text>
</comment>
<accession>A0A5B7GKG8</accession>
<dbReference type="EMBL" id="VSRR010015147">
    <property type="protein sequence ID" value="MPC57865.1"/>
    <property type="molecule type" value="Genomic_DNA"/>
</dbReference>
<keyword evidence="2" id="KW-1185">Reference proteome</keyword>
<reference evidence="1 2" key="1">
    <citation type="submission" date="2019-05" db="EMBL/GenBank/DDBJ databases">
        <title>Another draft genome of Portunus trituberculatus and its Hox gene families provides insights of decapod evolution.</title>
        <authorList>
            <person name="Jeong J.-H."/>
            <person name="Song I."/>
            <person name="Kim S."/>
            <person name="Choi T."/>
            <person name="Kim D."/>
            <person name="Ryu S."/>
            <person name="Kim W."/>
        </authorList>
    </citation>
    <scope>NUCLEOTIDE SEQUENCE [LARGE SCALE GENOMIC DNA]</scope>
    <source>
        <tissue evidence="1">Muscle</tissue>
    </source>
</reference>